<dbReference type="PANTHER" id="PTHR15241">
    <property type="entry name" value="TRANSFORMER-2-RELATED"/>
    <property type="match status" value="1"/>
</dbReference>
<dbReference type="InterPro" id="IPR000504">
    <property type="entry name" value="RRM_dom"/>
</dbReference>
<proteinExistence type="predicted"/>
<dbReference type="EMBL" id="JADBJN010000001">
    <property type="protein sequence ID" value="KAG5684628.1"/>
    <property type="molecule type" value="Genomic_DNA"/>
</dbReference>
<dbReference type="SUPFAM" id="SSF54928">
    <property type="entry name" value="RNA-binding domain, RBD"/>
    <property type="match status" value="1"/>
</dbReference>
<dbReference type="Pfam" id="PF00076">
    <property type="entry name" value="RRM_1"/>
    <property type="match status" value="1"/>
</dbReference>
<comment type="caution">
    <text evidence="4">The sequence shown here is derived from an EMBL/GenBank/DDBJ whole genome shotgun (WGS) entry which is preliminary data.</text>
</comment>
<dbReference type="PROSITE" id="PS50102">
    <property type="entry name" value="RRM"/>
    <property type="match status" value="1"/>
</dbReference>
<dbReference type="GO" id="GO:0003723">
    <property type="term" value="F:RNA binding"/>
    <property type="evidence" value="ECO:0007669"/>
    <property type="project" value="UniProtKB-UniRule"/>
</dbReference>
<dbReference type="OrthoDB" id="267048at2759"/>
<dbReference type="InterPro" id="IPR012677">
    <property type="entry name" value="Nucleotide-bd_a/b_plait_sf"/>
</dbReference>
<dbReference type="InterPro" id="IPR035979">
    <property type="entry name" value="RBD_domain_sf"/>
</dbReference>
<evidence type="ECO:0000256" key="1">
    <source>
        <dbReference type="ARBA" id="ARBA00022884"/>
    </source>
</evidence>
<sequence>MVRSIHKLFVSNLPWTVGSTELKKYFQQLGCRVISANVVFDKKTGLSQRYGFVEVNRNTLPNLENKENRLEGNKIFYQSAD</sequence>
<feature type="domain" description="RRM" evidence="3">
    <location>
        <begin position="6"/>
        <end position="81"/>
    </location>
</feature>
<gene>
    <name evidence="4" type="ORF">PVAND_013850</name>
</gene>
<dbReference type="SMART" id="SM00360">
    <property type="entry name" value="RRM"/>
    <property type="match status" value="1"/>
</dbReference>
<keyword evidence="5" id="KW-1185">Reference proteome</keyword>
<dbReference type="Proteomes" id="UP001107558">
    <property type="component" value="Chromosome 1"/>
</dbReference>
<evidence type="ECO:0000313" key="4">
    <source>
        <dbReference type="EMBL" id="KAG5684628.1"/>
    </source>
</evidence>
<evidence type="ECO:0000313" key="5">
    <source>
        <dbReference type="Proteomes" id="UP001107558"/>
    </source>
</evidence>
<dbReference type="AlphaFoldDB" id="A0A9J6CRV6"/>
<organism evidence="4 5">
    <name type="scientific">Polypedilum vanderplanki</name>
    <name type="common">Sleeping chironomid midge</name>
    <dbReference type="NCBI Taxonomy" id="319348"/>
    <lineage>
        <taxon>Eukaryota</taxon>
        <taxon>Metazoa</taxon>
        <taxon>Ecdysozoa</taxon>
        <taxon>Arthropoda</taxon>
        <taxon>Hexapoda</taxon>
        <taxon>Insecta</taxon>
        <taxon>Pterygota</taxon>
        <taxon>Neoptera</taxon>
        <taxon>Endopterygota</taxon>
        <taxon>Diptera</taxon>
        <taxon>Nematocera</taxon>
        <taxon>Chironomoidea</taxon>
        <taxon>Chironomidae</taxon>
        <taxon>Chironominae</taxon>
        <taxon>Polypedilum</taxon>
        <taxon>Polypedilum</taxon>
    </lineage>
</organism>
<keyword evidence="1 2" id="KW-0694">RNA-binding</keyword>
<dbReference type="PANTHER" id="PTHR15241:SF304">
    <property type="entry name" value="RRM DOMAIN-CONTAINING PROTEIN"/>
    <property type="match status" value="1"/>
</dbReference>
<accession>A0A9J6CRV6</accession>
<evidence type="ECO:0000259" key="3">
    <source>
        <dbReference type="PROSITE" id="PS50102"/>
    </source>
</evidence>
<protein>
    <recommendedName>
        <fullName evidence="3">RRM domain-containing protein</fullName>
    </recommendedName>
</protein>
<evidence type="ECO:0000256" key="2">
    <source>
        <dbReference type="PROSITE-ProRule" id="PRU00176"/>
    </source>
</evidence>
<dbReference type="Gene3D" id="3.30.70.330">
    <property type="match status" value="1"/>
</dbReference>
<reference evidence="4" key="1">
    <citation type="submission" date="2021-03" db="EMBL/GenBank/DDBJ databases">
        <title>Chromosome level genome of the anhydrobiotic midge Polypedilum vanderplanki.</title>
        <authorList>
            <person name="Yoshida Y."/>
            <person name="Kikawada T."/>
            <person name="Gusev O."/>
        </authorList>
    </citation>
    <scope>NUCLEOTIDE SEQUENCE</scope>
    <source>
        <strain evidence="4">NIAS01</strain>
        <tissue evidence="4">Whole body or cell culture</tissue>
    </source>
</reference>
<name>A0A9J6CRV6_POLVA</name>